<accession>A0A9X2L1N3</accession>
<name>A0A9X2L1N3_9BACT</name>
<reference evidence="2" key="1">
    <citation type="submission" date="2022-06" db="EMBL/GenBank/DDBJ databases">
        <title>Gracilimonas sp. CAU 1638 isolated from sea sediment.</title>
        <authorList>
            <person name="Kim W."/>
        </authorList>
    </citation>
    <scope>NUCLEOTIDE SEQUENCE</scope>
    <source>
        <strain evidence="2">CAU 1638</strain>
    </source>
</reference>
<dbReference type="RefSeq" id="WP_255132850.1">
    <property type="nucleotide sequence ID" value="NZ_JANDBC010000001.1"/>
</dbReference>
<protein>
    <submittedName>
        <fullName evidence="2">DinB family protein</fullName>
    </submittedName>
</protein>
<dbReference type="AlphaFoldDB" id="A0A9X2L1N3"/>
<sequence length="166" mass="19310">MTLKEQLLNNTDVFIDKINEFTDAQFNLKPDSDSWSAADVLEHVYRSEFGVPRLFTGETKKLNDRKPDAHVSRMKQRFLESDAKMEASGVILPTEGKKSRESLIEKFRSNRIKIAGLIEDLPADELCLKFEHPVFGLLTRMEWVHFSIIHSQRHQKQLDRIQSQLQ</sequence>
<evidence type="ECO:0000313" key="3">
    <source>
        <dbReference type="Proteomes" id="UP001139125"/>
    </source>
</evidence>
<keyword evidence="3" id="KW-1185">Reference proteome</keyword>
<organism evidence="2 3">
    <name type="scientific">Gracilimonas sediminicola</name>
    <dbReference type="NCBI Taxonomy" id="2952158"/>
    <lineage>
        <taxon>Bacteria</taxon>
        <taxon>Pseudomonadati</taxon>
        <taxon>Balneolota</taxon>
        <taxon>Balneolia</taxon>
        <taxon>Balneolales</taxon>
        <taxon>Balneolaceae</taxon>
        <taxon>Gracilimonas</taxon>
    </lineage>
</organism>
<comment type="caution">
    <text evidence="2">The sequence shown here is derived from an EMBL/GenBank/DDBJ whole genome shotgun (WGS) entry which is preliminary data.</text>
</comment>
<dbReference type="InterPro" id="IPR024775">
    <property type="entry name" value="DinB-like"/>
</dbReference>
<dbReference type="EMBL" id="JANDBC010000001">
    <property type="protein sequence ID" value="MCP9290614.1"/>
    <property type="molecule type" value="Genomic_DNA"/>
</dbReference>
<gene>
    <name evidence="2" type="ORF">NM125_03335</name>
</gene>
<evidence type="ECO:0000259" key="1">
    <source>
        <dbReference type="Pfam" id="PF12867"/>
    </source>
</evidence>
<evidence type="ECO:0000313" key="2">
    <source>
        <dbReference type="EMBL" id="MCP9290614.1"/>
    </source>
</evidence>
<dbReference type="InterPro" id="IPR034660">
    <property type="entry name" value="DinB/YfiT-like"/>
</dbReference>
<feature type="domain" description="DinB-like" evidence="1">
    <location>
        <begin position="15"/>
        <end position="158"/>
    </location>
</feature>
<proteinExistence type="predicted"/>
<dbReference type="Proteomes" id="UP001139125">
    <property type="component" value="Unassembled WGS sequence"/>
</dbReference>
<dbReference type="Pfam" id="PF12867">
    <property type="entry name" value="DinB_2"/>
    <property type="match status" value="1"/>
</dbReference>
<dbReference type="SUPFAM" id="SSF109854">
    <property type="entry name" value="DinB/YfiT-like putative metalloenzymes"/>
    <property type="match status" value="1"/>
</dbReference>
<dbReference type="Gene3D" id="1.20.120.450">
    <property type="entry name" value="dinb family like domain"/>
    <property type="match status" value="1"/>
</dbReference>